<dbReference type="Proteomes" id="UP001220395">
    <property type="component" value="Chromosome"/>
</dbReference>
<evidence type="ECO:0000313" key="9">
    <source>
        <dbReference type="EMBL" id="WCT73112.1"/>
    </source>
</evidence>
<evidence type="ECO:0000259" key="8">
    <source>
        <dbReference type="PROSITE" id="PS50109"/>
    </source>
</evidence>
<dbReference type="InterPro" id="IPR036890">
    <property type="entry name" value="HATPase_C_sf"/>
</dbReference>
<dbReference type="SUPFAM" id="SSF55874">
    <property type="entry name" value="ATPase domain of HSP90 chaperone/DNA topoisomerase II/histidine kinase"/>
    <property type="match status" value="1"/>
</dbReference>
<dbReference type="Pfam" id="PF02518">
    <property type="entry name" value="HATPase_c"/>
    <property type="match status" value="1"/>
</dbReference>
<evidence type="ECO:0000256" key="7">
    <source>
        <dbReference type="SAM" id="Phobius"/>
    </source>
</evidence>
<reference evidence="9 10" key="1">
    <citation type="submission" date="2023-02" db="EMBL/GenBank/DDBJ databases">
        <title>Genome sequence of Sphingomonas naphthae.</title>
        <authorList>
            <person name="Kim S."/>
            <person name="Heo J."/>
            <person name="Kwon S.-W."/>
        </authorList>
    </citation>
    <scope>NUCLEOTIDE SEQUENCE [LARGE SCALE GENOMIC DNA]</scope>
    <source>
        <strain evidence="9 10">KACC 18716</strain>
    </source>
</reference>
<accession>A0ABY7TIQ8</accession>
<keyword evidence="5" id="KW-0418">Kinase</keyword>
<dbReference type="InterPro" id="IPR005467">
    <property type="entry name" value="His_kinase_dom"/>
</dbReference>
<dbReference type="PROSITE" id="PS50109">
    <property type="entry name" value="HIS_KIN"/>
    <property type="match status" value="1"/>
</dbReference>
<dbReference type="EC" id="2.7.13.3" evidence="2"/>
<gene>
    <name evidence="9" type="ORF">PQ455_16005</name>
</gene>
<dbReference type="SUPFAM" id="SSF47384">
    <property type="entry name" value="Homodimeric domain of signal transducing histidine kinase"/>
    <property type="match status" value="1"/>
</dbReference>
<keyword evidence="6 9" id="KW-0067">ATP-binding</keyword>
<keyword evidence="10" id="KW-1185">Reference proteome</keyword>
<keyword evidence="7" id="KW-1133">Transmembrane helix</keyword>
<dbReference type="PRINTS" id="PR00344">
    <property type="entry name" value="BCTRLSENSOR"/>
</dbReference>
<evidence type="ECO:0000256" key="4">
    <source>
        <dbReference type="ARBA" id="ARBA00022741"/>
    </source>
</evidence>
<feature type="transmembrane region" description="Helical" evidence="7">
    <location>
        <begin position="31"/>
        <end position="50"/>
    </location>
</feature>
<dbReference type="PANTHER" id="PTHR44936:SF10">
    <property type="entry name" value="SENSOR PROTEIN RSTB"/>
    <property type="match status" value="1"/>
</dbReference>
<evidence type="ECO:0000256" key="3">
    <source>
        <dbReference type="ARBA" id="ARBA00022679"/>
    </source>
</evidence>
<feature type="transmembrane region" description="Helical" evidence="7">
    <location>
        <begin position="111"/>
        <end position="128"/>
    </location>
</feature>
<feature type="transmembrane region" description="Helical" evidence="7">
    <location>
        <begin position="56"/>
        <end position="76"/>
    </location>
</feature>
<dbReference type="InterPro" id="IPR050980">
    <property type="entry name" value="2C_sensor_his_kinase"/>
</dbReference>
<keyword evidence="4" id="KW-0547">Nucleotide-binding</keyword>
<evidence type="ECO:0000256" key="1">
    <source>
        <dbReference type="ARBA" id="ARBA00000085"/>
    </source>
</evidence>
<dbReference type="PANTHER" id="PTHR44936">
    <property type="entry name" value="SENSOR PROTEIN CREC"/>
    <property type="match status" value="1"/>
</dbReference>
<sequence>MTVLKMRGVSATPDRSPEAAGRANMLLLIQLRWIAVAGQIVTILLVHFGMGIRLPLLPMLLLPLGAVVLNGTSLLVLRRRFEVANAELFVALLFDVFSLAGQLYLSGGATNPFMALFLLQVVLGAILLDMATTWAIVAVTSLCAGSLVFAYRPLILPPGSRDDLFDMHIAGTWVCFLMIAVLLVLFVRRIAENLRSRDARLAELRQQAAEEDHIVRMGLLASGAAHELGTPLSSLAVILNDWRHMALLKHNPVLREEIGEMQAAVARCKAILTGVLQSAGAARGEGSEVVRLRAFLDATVIRWRETNPAVVVEYAATLAADPLIVSDPAIQQVLVNVLENAREASPDWIGVEVTGDAAMLDIRVSDRGAGFAPEMLADIGKPYRSTKARQGGGLGLFITFNVMRKLGGELRAINLAGRGACVRLTLPLAALVVGQR</sequence>
<protein>
    <recommendedName>
        <fullName evidence="2">histidine kinase</fullName>
        <ecNumber evidence="2">2.7.13.3</ecNumber>
    </recommendedName>
</protein>
<feature type="transmembrane region" description="Helical" evidence="7">
    <location>
        <begin position="167"/>
        <end position="187"/>
    </location>
</feature>
<organism evidence="9 10">
    <name type="scientific">Sphingomonas naphthae</name>
    <dbReference type="NCBI Taxonomy" id="1813468"/>
    <lineage>
        <taxon>Bacteria</taxon>
        <taxon>Pseudomonadati</taxon>
        <taxon>Pseudomonadota</taxon>
        <taxon>Alphaproteobacteria</taxon>
        <taxon>Sphingomonadales</taxon>
        <taxon>Sphingomonadaceae</taxon>
        <taxon>Sphingomonas</taxon>
    </lineage>
</organism>
<feature type="transmembrane region" description="Helical" evidence="7">
    <location>
        <begin position="135"/>
        <end position="155"/>
    </location>
</feature>
<keyword evidence="3" id="KW-0808">Transferase</keyword>
<comment type="catalytic activity">
    <reaction evidence="1">
        <text>ATP + protein L-histidine = ADP + protein N-phospho-L-histidine.</text>
        <dbReference type="EC" id="2.7.13.3"/>
    </reaction>
</comment>
<name>A0ABY7TIQ8_9SPHN</name>
<feature type="transmembrane region" description="Helical" evidence="7">
    <location>
        <begin position="88"/>
        <end position="105"/>
    </location>
</feature>
<evidence type="ECO:0000313" key="10">
    <source>
        <dbReference type="Proteomes" id="UP001220395"/>
    </source>
</evidence>
<dbReference type="Gene3D" id="1.10.287.130">
    <property type="match status" value="1"/>
</dbReference>
<keyword evidence="7" id="KW-0812">Transmembrane</keyword>
<dbReference type="EMBL" id="CP117411">
    <property type="protein sequence ID" value="WCT73112.1"/>
    <property type="molecule type" value="Genomic_DNA"/>
</dbReference>
<dbReference type="GO" id="GO:0005524">
    <property type="term" value="F:ATP binding"/>
    <property type="evidence" value="ECO:0007669"/>
    <property type="project" value="UniProtKB-KW"/>
</dbReference>
<evidence type="ECO:0000256" key="2">
    <source>
        <dbReference type="ARBA" id="ARBA00012438"/>
    </source>
</evidence>
<dbReference type="InterPro" id="IPR004358">
    <property type="entry name" value="Sig_transdc_His_kin-like_C"/>
</dbReference>
<dbReference type="InterPro" id="IPR036097">
    <property type="entry name" value="HisK_dim/P_sf"/>
</dbReference>
<evidence type="ECO:0000256" key="6">
    <source>
        <dbReference type="ARBA" id="ARBA00022840"/>
    </source>
</evidence>
<evidence type="ECO:0000256" key="5">
    <source>
        <dbReference type="ARBA" id="ARBA00022777"/>
    </source>
</evidence>
<dbReference type="Gene3D" id="3.30.565.10">
    <property type="entry name" value="Histidine kinase-like ATPase, C-terminal domain"/>
    <property type="match status" value="1"/>
</dbReference>
<keyword evidence="7" id="KW-0472">Membrane</keyword>
<dbReference type="RefSeq" id="WP_273687098.1">
    <property type="nucleotide sequence ID" value="NZ_CP117411.1"/>
</dbReference>
<feature type="domain" description="Histidine kinase" evidence="8">
    <location>
        <begin position="223"/>
        <end position="430"/>
    </location>
</feature>
<dbReference type="SMART" id="SM00387">
    <property type="entry name" value="HATPase_c"/>
    <property type="match status" value="1"/>
</dbReference>
<proteinExistence type="predicted"/>
<dbReference type="InterPro" id="IPR003594">
    <property type="entry name" value="HATPase_dom"/>
</dbReference>